<feature type="transmembrane region" description="Helical" evidence="6">
    <location>
        <begin position="283"/>
        <end position="305"/>
    </location>
</feature>
<dbReference type="InterPro" id="IPR037185">
    <property type="entry name" value="EmrE-like"/>
</dbReference>
<feature type="transmembrane region" description="Helical" evidence="6">
    <location>
        <begin position="7"/>
        <end position="29"/>
    </location>
</feature>
<evidence type="ECO:0000256" key="5">
    <source>
        <dbReference type="ARBA" id="ARBA00023136"/>
    </source>
</evidence>
<evidence type="ECO:0000313" key="9">
    <source>
        <dbReference type="Proteomes" id="UP000595278"/>
    </source>
</evidence>
<reference evidence="8 9" key="1">
    <citation type="submission" date="2021-01" db="EMBL/GenBank/DDBJ databases">
        <title>Entomomonas sp. F2A isolated from a house cricket (Acheta domesticus).</title>
        <authorList>
            <person name="Spergser J."/>
            <person name="Busse H.-J."/>
        </authorList>
    </citation>
    <scope>NUCLEOTIDE SEQUENCE [LARGE SCALE GENOMIC DNA]</scope>
    <source>
        <strain evidence="8 9">F2A</strain>
    </source>
</reference>
<evidence type="ECO:0000256" key="6">
    <source>
        <dbReference type="SAM" id="Phobius"/>
    </source>
</evidence>
<keyword evidence="4 6" id="KW-1133">Transmembrane helix</keyword>
<dbReference type="PANTHER" id="PTHR32322:SF2">
    <property type="entry name" value="EAMA DOMAIN-CONTAINING PROTEIN"/>
    <property type="match status" value="1"/>
</dbReference>
<feature type="transmembrane region" description="Helical" evidence="6">
    <location>
        <begin position="105"/>
        <end position="122"/>
    </location>
</feature>
<keyword evidence="3 6" id="KW-0812">Transmembrane</keyword>
<evidence type="ECO:0000259" key="7">
    <source>
        <dbReference type="Pfam" id="PF00892"/>
    </source>
</evidence>
<dbReference type="InterPro" id="IPR050638">
    <property type="entry name" value="AA-Vitamin_Transporters"/>
</dbReference>
<comment type="similarity">
    <text evidence="2">Belongs to the EamA transporter family.</text>
</comment>
<comment type="subcellular location">
    <subcellularLocation>
        <location evidence="1">Membrane</location>
        <topology evidence="1">Multi-pass membrane protein</topology>
    </subcellularLocation>
</comment>
<dbReference type="PANTHER" id="PTHR32322">
    <property type="entry name" value="INNER MEMBRANE TRANSPORTER"/>
    <property type="match status" value="1"/>
</dbReference>
<accession>A0A974ND44</accession>
<dbReference type="RefSeq" id="WP_201090463.1">
    <property type="nucleotide sequence ID" value="NZ_CP067393.1"/>
</dbReference>
<dbReference type="Proteomes" id="UP000595278">
    <property type="component" value="Chromosome"/>
</dbReference>
<dbReference type="SUPFAM" id="SSF103481">
    <property type="entry name" value="Multidrug resistance efflux transporter EmrE"/>
    <property type="match status" value="1"/>
</dbReference>
<dbReference type="InterPro" id="IPR000620">
    <property type="entry name" value="EamA_dom"/>
</dbReference>
<keyword evidence="5 6" id="KW-0472">Membrane</keyword>
<dbReference type="Pfam" id="PF00892">
    <property type="entry name" value="EamA"/>
    <property type="match status" value="2"/>
</dbReference>
<organism evidence="8 9">
    <name type="scientific">Entomomonas asaccharolytica</name>
    <dbReference type="NCBI Taxonomy" id="2785331"/>
    <lineage>
        <taxon>Bacteria</taxon>
        <taxon>Pseudomonadati</taxon>
        <taxon>Pseudomonadota</taxon>
        <taxon>Gammaproteobacteria</taxon>
        <taxon>Pseudomonadales</taxon>
        <taxon>Pseudomonadaceae</taxon>
        <taxon>Entomomonas</taxon>
    </lineage>
</organism>
<feature type="domain" description="EamA" evidence="7">
    <location>
        <begin position="161"/>
        <end position="300"/>
    </location>
</feature>
<sequence length="322" mass="35727">MHTTSGRWLLGLALALTTAILWGLLPVVMKEVLKGMDAYTVTWYRFTVAGACLFSYLYLKGKLPRFKNFGFKGYLLLSLAMLGLLGNYVTYMMGLNLLTPGTTQLMMQIGQIMLIVSSVIIFKESFNHVQVMAVIILLVGFLLFFNQRLIELLTSLGSYTIGIIILIISSMLWTGYALCQKQLLVQWNSMQILMMIYLGSSLFLFPTSHPSQITQLTSLQFWLLVFSCANTIIAYGAFAEALAHWEASKVTATLAVAPLVTFIGATLGAYFWPAYFIADALNILAYLGAIIVVMGSALVALSPIVMQKIKARRKQTNYSQLS</sequence>
<evidence type="ECO:0000256" key="4">
    <source>
        <dbReference type="ARBA" id="ARBA00022989"/>
    </source>
</evidence>
<feature type="transmembrane region" description="Helical" evidence="6">
    <location>
        <begin position="71"/>
        <end position="93"/>
    </location>
</feature>
<evidence type="ECO:0000256" key="3">
    <source>
        <dbReference type="ARBA" id="ARBA00022692"/>
    </source>
</evidence>
<evidence type="ECO:0000256" key="1">
    <source>
        <dbReference type="ARBA" id="ARBA00004141"/>
    </source>
</evidence>
<feature type="transmembrane region" description="Helical" evidence="6">
    <location>
        <begin position="129"/>
        <end position="150"/>
    </location>
</feature>
<dbReference type="EMBL" id="CP067393">
    <property type="protein sequence ID" value="QQP84566.1"/>
    <property type="molecule type" value="Genomic_DNA"/>
</dbReference>
<feature type="transmembrane region" description="Helical" evidence="6">
    <location>
        <begin position="41"/>
        <end position="59"/>
    </location>
</feature>
<feature type="transmembrane region" description="Helical" evidence="6">
    <location>
        <begin position="219"/>
        <end position="238"/>
    </location>
</feature>
<feature type="transmembrane region" description="Helical" evidence="6">
    <location>
        <begin position="250"/>
        <end position="271"/>
    </location>
</feature>
<protein>
    <submittedName>
        <fullName evidence="8">DMT family transporter</fullName>
    </submittedName>
</protein>
<feature type="transmembrane region" description="Helical" evidence="6">
    <location>
        <begin position="190"/>
        <end position="207"/>
    </location>
</feature>
<dbReference type="AlphaFoldDB" id="A0A974ND44"/>
<proteinExistence type="inferred from homology"/>
<evidence type="ECO:0000256" key="2">
    <source>
        <dbReference type="ARBA" id="ARBA00007362"/>
    </source>
</evidence>
<feature type="domain" description="EamA" evidence="7">
    <location>
        <begin position="10"/>
        <end position="145"/>
    </location>
</feature>
<keyword evidence="9" id="KW-1185">Reference proteome</keyword>
<gene>
    <name evidence="8" type="ORF">JHT90_09085</name>
</gene>
<dbReference type="GO" id="GO:0016020">
    <property type="term" value="C:membrane"/>
    <property type="evidence" value="ECO:0007669"/>
    <property type="project" value="UniProtKB-SubCell"/>
</dbReference>
<evidence type="ECO:0000313" key="8">
    <source>
        <dbReference type="EMBL" id="QQP84566.1"/>
    </source>
</evidence>
<feature type="transmembrane region" description="Helical" evidence="6">
    <location>
        <begin position="156"/>
        <end position="178"/>
    </location>
</feature>
<name>A0A974ND44_9GAMM</name>
<dbReference type="KEGG" id="eaz:JHT90_09085"/>